<name>A0A4Y9VQE2_9PROT</name>
<organism evidence="2 3">
    <name type="scientific">Methylotenera oryzisoli</name>
    <dbReference type="NCBI Taxonomy" id="2080758"/>
    <lineage>
        <taxon>Bacteria</taxon>
        <taxon>Pseudomonadati</taxon>
        <taxon>Pseudomonadota</taxon>
        <taxon>Betaproteobacteria</taxon>
        <taxon>Nitrosomonadales</taxon>
        <taxon>Methylophilaceae</taxon>
        <taxon>Methylotenera</taxon>
    </lineage>
</organism>
<dbReference type="Proteomes" id="UP000297706">
    <property type="component" value="Unassembled WGS sequence"/>
</dbReference>
<accession>A0A4Y9VQE2</accession>
<evidence type="ECO:0008006" key="4">
    <source>
        <dbReference type="Google" id="ProtNLM"/>
    </source>
</evidence>
<protein>
    <recommendedName>
        <fullName evidence="4">Transmembrane protein</fullName>
    </recommendedName>
</protein>
<dbReference type="EMBL" id="PQVH01000013">
    <property type="protein sequence ID" value="TFW70306.1"/>
    <property type="molecule type" value="Genomic_DNA"/>
</dbReference>
<gene>
    <name evidence="2" type="ORF">C3Y98_10555</name>
</gene>
<dbReference type="OrthoDB" id="8775484at2"/>
<feature type="transmembrane region" description="Helical" evidence="1">
    <location>
        <begin position="91"/>
        <end position="115"/>
    </location>
</feature>
<feature type="transmembrane region" description="Helical" evidence="1">
    <location>
        <begin position="62"/>
        <end position="85"/>
    </location>
</feature>
<evidence type="ECO:0000256" key="1">
    <source>
        <dbReference type="SAM" id="Phobius"/>
    </source>
</evidence>
<keyword evidence="1" id="KW-0472">Membrane</keyword>
<keyword evidence="1" id="KW-0812">Transmembrane</keyword>
<dbReference type="AlphaFoldDB" id="A0A4Y9VQE2"/>
<comment type="caution">
    <text evidence="2">The sequence shown here is derived from an EMBL/GenBank/DDBJ whole genome shotgun (WGS) entry which is preliminary data.</text>
</comment>
<sequence length="171" mass="18803">MRRRLYFVLPDIKSAQVMMNELLLARINANHIHFLARPDKSLGDLPAATVLERSEVAFCASVGMLLGAVLGALAGVLAIMVPWWFGPVSTAIIPYTMLIGAVASAMWAGTLATGVPNHRLEAYKQPINAGKVLMIVSVPLHRLMEIRDILIKRHPEAVYEGTWPTDHVLFP</sequence>
<evidence type="ECO:0000313" key="2">
    <source>
        <dbReference type="EMBL" id="TFW70306.1"/>
    </source>
</evidence>
<dbReference type="RefSeq" id="WP_135278551.1">
    <property type="nucleotide sequence ID" value="NZ_PQVH01000013.1"/>
</dbReference>
<keyword evidence="1" id="KW-1133">Transmembrane helix</keyword>
<reference evidence="2 3" key="1">
    <citation type="submission" date="2018-02" db="EMBL/GenBank/DDBJ databases">
        <title>A novel lanthanide dependent methylotroph, Methylotenera sp. La3113.</title>
        <authorList>
            <person name="Lv H."/>
            <person name="Tani A."/>
        </authorList>
    </citation>
    <scope>NUCLEOTIDE SEQUENCE [LARGE SCALE GENOMIC DNA]</scope>
    <source>
        <strain evidence="2 3">La3113</strain>
    </source>
</reference>
<proteinExistence type="predicted"/>
<keyword evidence="3" id="KW-1185">Reference proteome</keyword>
<evidence type="ECO:0000313" key="3">
    <source>
        <dbReference type="Proteomes" id="UP000297706"/>
    </source>
</evidence>